<proteinExistence type="predicted"/>
<dbReference type="AlphaFoldDB" id="A0A9Q0K8C3"/>
<accession>A0A9Q0K8C3</accession>
<dbReference type="EMBL" id="JAMYWD010000007">
    <property type="protein sequence ID" value="KAJ4965748.1"/>
    <property type="molecule type" value="Genomic_DNA"/>
</dbReference>
<evidence type="ECO:0000313" key="1">
    <source>
        <dbReference type="EMBL" id="KAJ4965748.1"/>
    </source>
</evidence>
<keyword evidence="2" id="KW-1185">Reference proteome</keyword>
<organism evidence="1 2">
    <name type="scientific">Protea cynaroides</name>
    <dbReference type="NCBI Taxonomy" id="273540"/>
    <lineage>
        <taxon>Eukaryota</taxon>
        <taxon>Viridiplantae</taxon>
        <taxon>Streptophyta</taxon>
        <taxon>Embryophyta</taxon>
        <taxon>Tracheophyta</taxon>
        <taxon>Spermatophyta</taxon>
        <taxon>Magnoliopsida</taxon>
        <taxon>Proteales</taxon>
        <taxon>Proteaceae</taxon>
        <taxon>Protea</taxon>
    </lineage>
</organism>
<dbReference type="Proteomes" id="UP001141806">
    <property type="component" value="Unassembled WGS sequence"/>
</dbReference>
<evidence type="ECO:0000313" key="2">
    <source>
        <dbReference type="Proteomes" id="UP001141806"/>
    </source>
</evidence>
<comment type="caution">
    <text evidence="1">The sequence shown here is derived from an EMBL/GenBank/DDBJ whole genome shotgun (WGS) entry which is preliminary data.</text>
</comment>
<protein>
    <submittedName>
        <fullName evidence="1">Uncharacterized protein</fullName>
    </submittedName>
</protein>
<dbReference type="OrthoDB" id="1797466at2759"/>
<name>A0A9Q0K8C3_9MAGN</name>
<gene>
    <name evidence="1" type="ORF">NE237_017597</name>
</gene>
<reference evidence="1" key="1">
    <citation type="journal article" date="2023" name="Plant J.">
        <title>The genome of the king protea, Protea cynaroides.</title>
        <authorList>
            <person name="Chang J."/>
            <person name="Duong T.A."/>
            <person name="Schoeman C."/>
            <person name="Ma X."/>
            <person name="Roodt D."/>
            <person name="Barker N."/>
            <person name="Li Z."/>
            <person name="Van de Peer Y."/>
            <person name="Mizrachi E."/>
        </authorList>
    </citation>
    <scope>NUCLEOTIDE SEQUENCE</scope>
    <source>
        <tissue evidence="1">Young leaves</tissue>
    </source>
</reference>
<sequence>MSLFSSLGLCSTEGAAIALLGSGWGPSSTLDAHDRLDMSSRSIGHECASECVVRLLLQFFRFQALKTRLRLLSENGLSGSRGFSVFNEFSNKVKGQAKRF</sequence>